<feature type="region of interest" description="Disordered" evidence="1">
    <location>
        <begin position="1"/>
        <end position="40"/>
    </location>
</feature>
<dbReference type="AlphaFoldDB" id="A0A2C9VM19"/>
<name>A0A2C9VM19_MANES</name>
<organism evidence="2">
    <name type="scientific">Manihot esculenta</name>
    <name type="common">Cassava</name>
    <name type="synonym">Jatropha manihot</name>
    <dbReference type="NCBI Taxonomy" id="3983"/>
    <lineage>
        <taxon>Eukaryota</taxon>
        <taxon>Viridiplantae</taxon>
        <taxon>Streptophyta</taxon>
        <taxon>Embryophyta</taxon>
        <taxon>Tracheophyta</taxon>
        <taxon>Spermatophyta</taxon>
        <taxon>Magnoliopsida</taxon>
        <taxon>eudicotyledons</taxon>
        <taxon>Gunneridae</taxon>
        <taxon>Pentapetalae</taxon>
        <taxon>rosids</taxon>
        <taxon>fabids</taxon>
        <taxon>Malpighiales</taxon>
        <taxon>Euphorbiaceae</taxon>
        <taxon>Crotonoideae</taxon>
        <taxon>Manihoteae</taxon>
        <taxon>Manihot</taxon>
    </lineage>
</organism>
<dbReference type="EMBL" id="CM004392">
    <property type="protein sequence ID" value="OAY46684.1"/>
    <property type="molecule type" value="Genomic_DNA"/>
</dbReference>
<evidence type="ECO:0000256" key="1">
    <source>
        <dbReference type="SAM" id="MobiDB-lite"/>
    </source>
</evidence>
<sequence>MTVLDRRQEKSSRNSEVKSHTPFEDEASLTQNKKDTLAETRKKDQQALALIYQSLDESMFMKVADVINAKQAWKILKNSL</sequence>
<proteinExistence type="predicted"/>
<evidence type="ECO:0000313" key="2">
    <source>
        <dbReference type="EMBL" id="OAY46684.1"/>
    </source>
</evidence>
<gene>
    <name evidence="2" type="ORF">MANES_06G018800</name>
</gene>
<feature type="compositionally biased region" description="Basic and acidic residues" evidence="1">
    <location>
        <begin position="1"/>
        <end position="23"/>
    </location>
</feature>
<accession>A0A2C9VM19</accession>
<protein>
    <submittedName>
        <fullName evidence="2">Uncharacterized protein</fullName>
    </submittedName>
</protein>
<reference evidence="2" key="1">
    <citation type="submission" date="2016-02" db="EMBL/GenBank/DDBJ databases">
        <title>WGS assembly of Manihot esculenta.</title>
        <authorList>
            <person name="Bredeson J.V."/>
            <person name="Prochnik S.E."/>
            <person name="Lyons J.B."/>
            <person name="Schmutz J."/>
            <person name="Grimwood J."/>
            <person name="Vrebalov J."/>
            <person name="Bart R.S."/>
            <person name="Amuge T."/>
            <person name="Ferguson M.E."/>
            <person name="Green R."/>
            <person name="Putnam N."/>
            <person name="Stites J."/>
            <person name="Rounsley S."/>
            <person name="Rokhsar D.S."/>
        </authorList>
    </citation>
    <scope>NUCLEOTIDE SEQUENCE [LARGE SCALE GENOMIC DNA]</scope>
    <source>
        <tissue evidence="2">Leaf</tissue>
    </source>
</reference>
<dbReference type="Pfam" id="PF14223">
    <property type="entry name" value="Retrotran_gag_2"/>
    <property type="match status" value="1"/>
</dbReference>